<gene>
    <name evidence="1" type="ORF">DLNHIDIE_03443</name>
</gene>
<protein>
    <submittedName>
        <fullName evidence="1">Uncharacterized protein</fullName>
    </submittedName>
</protein>
<evidence type="ECO:0000313" key="2">
    <source>
        <dbReference type="Proteomes" id="UP000315403"/>
    </source>
</evidence>
<dbReference type="EMBL" id="SZUV01000007">
    <property type="protein sequence ID" value="TQN49263.1"/>
    <property type="molecule type" value="Genomic_DNA"/>
</dbReference>
<name>A0A543PYV8_ACITH</name>
<comment type="caution">
    <text evidence="1">The sequence shown here is derived from an EMBL/GenBank/DDBJ whole genome shotgun (WGS) entry which is preliminary data.</text>
</comment>
<sequence>MGRVFIWRSLSRQSGPGSQLWDARHCIRSKAYSAIMIYTVVLAMDVKPIQMRIAPAEGNLQDIMQVRDGTVATHEQSPPNHWGDLANPYVELVNHGARLFCHNPLSLIHDGQNHLILTLEKEASGKLANTGGQDAKIRGVFDHACGDLYPGVHGRPIH</sequence>
<evidence type="ECO:0000313" key="1">
    <source>
        <dbReference type="EMBL" id="TQN49263.1"/>
    </source>
</evidence>
<dbReference type="Proteomes" id="UP000315403">
    <property type="component" value="Unassembled WGS sequence"/>
</dbReference>
<organism evidence="1 2">
    <name type="scientific">Acidithiobacillus thiooxidans ATCC 19377</name>
    <dbReference type="NCBI Taxonomy" id="637390"/>
    <lineage>
        <taxon>Bacteria</taxon>
        <taxon>Pseudomonadati</taxon>
        <taxon>Pseudomonadota</taxon>
        <taxon>Acidithiobacillia</taxon>
        <taxon>Acidithiobacillales</taxon>
        <taxon>Acidithiobacillaceae</taxon>
        <taxon>Acidithiobacillus</taxon>
    </lineage>
</organism>
<dbReference type="AlphaFoldDB" id="A0A543PYV8"/>
<proteinExistence type="predicted"/>
<accession>A0A543PYV8</accession>
<reference evidence="1 2" key="1">
    <citation type="submission" date="2019-03" db="EMBL/GenBank/DDBJ databases">
        <title>New insights into Acidothiobacillus thiooxidans sulfur metabolism through coupled gene expression, solution geochemistry, microscopy and spectroscopy analyses.</title>
        <authorList>
            <person name="Camacho D."/>
            <person name="Frazao R."/>
            <person name="Fouillen A."/>
            <person name="Nanci A."/>
            <person name="Lang B.F."/>
            <person name="Apte S.C."/>
            <person name="Baron C."/>
            <person name="Warren L.A."/>
        </authorList>
    </citation>
    <scope>NUCLEOTIDE SEQUENCE [LARGE SCALE GENOMIC DNA]</scope>
    <source>
        <strain evidence="1 2">ATCC 19377</strain>
    </source>
</reference>